<evidence type="ECO:0000313" key="3">
    <source>
        <dbReference type="Proteomes" id="UP000434052"/>
    </source>
</evidence>
<dbReference type="Proteomes" id="UP000434052">
    <property type="component" value="Unassembled WGS sequence"/>
</dbReference>
<dbReference type="SUPFAM" id="SSF102405">
    <property type="entry name" value="MCP/YpsA-like"/>
    <property type="match status" value="1"/>
</dbReference>
<protein>
    <recommendedName>
        <fullName evidence="4">SMODS and SLOG-associating 2TM effector domain-containing protein</fullName>
    </recommendedName>
</protein>
<feature type="transmembrane region" description="Helical" evidence="1">
    <location>
        <begin position="465"/>
        <end position="487"/>
    </location>
</feature>
<evidence type="ECO:0000256" key="1">
    <source>
        <dbReference type="SAM" id="Phobius"/>
    </source>
</evidence>
<feature type="transmembrane region" description="Helical" evidence="1">
    <location>
        <begin position="316"/>
        <end position="335"/>
    </location>
</feature>
<reference evidence="2 3" key="1">
    <citation type="submission" date="2018-06" db="EMBL/GenBank/DDBJ databases">
        <title>Complete genome of Desulfovibrio marinus P48SEP.</title>
        <authorList>
            <person name="Crispim J.S."/>
            <person name="Vidigal P.M.P."/>
            <person name="Silva L.C.F."/>
            <person name="Araujo L.C."/>
            <person name="Laguardia C.N."/>
            <person name="Dias R.S."/>
            <person name="Sousa M.P."/>
            <person name="Paula S.O."/>
            <person name="Silva C."/>
        </authorList>
    </citation>
    <scope>NUCLEOTIDE SEQUENCE [LARGE SCALE GENOMIC DNA]</scope>
    <source>
        <strain evidence="2 3">P48SEP</strain>
    </source>
</reference>
<gene>
    <name evidence="2" type="ORF">DQK91_16545</name>
</gene>
<dbReference type="AlphaFoldDB" id="A0A6P1ZD74"/>
<sequence>MVYPYHLPLAVAVTGHRDVAPEDEAQLHALVKNRLESLKNEYPSTPLLALSGLAEGADMVFAEAALELGMELVAVLPAPREVFARDFQKPTYPARTAEDLTQRFHNILARCSDRVVVGEGRHAQEPDRYTYVGAYLVRRCHVLFALWGGAEPDSEGGTGHVVKLAREGVPNRYRESPLRALDSPDPVTIHHLISPRKGAAVENAFTWKIMEPAEWAAGACRAMPANPLSALESFNKEACAFAARHPNAIEQSKGYLGLPEEELTRAERRIVHGYAIADAMAVDCRDKSNRTLLVIYGISLFMLLGFAVYSNVFPHTWLHAVYYVAFLLGCGLYVWDKWKRVHMRYVNYRGLAEGLRVQLFYRLAGVRNLAADLYLRKQRHEMAWIRQAMRALEAGPRRNEPQSAVVLTRWIKDQADFFKGARVRDAKKIRWFTWYARVGFWAGLFCGLLGLFVEIGNYAAHDSILLHWLFMLMGVFPAIAALIGSYVHRRGLEQHVREYDKMGAMFCQAAELVECDGLMHKNLCTHEEHMPERQKHTGFQLLVRELGREALADNAQWLMLHRELPPTLPSS</sequence>
<evidence type="ECO:0000313" key="2">
    <source>
        <dbReference type="EMBL" id="TVM32138.1"/>
    </source>
</evidence>
<feature type="transmembrane region" description="Helical" evidence="1">
    <location>
        <begin position="292"/>
        <end position="310"/>
    </location>
</feature>
<keyword evidence="1" id="KW-1133">Transmembrane helix</keyword>
<feature type="transmembrane region" description="Helical" evidence="1">
    <location>
        <begin position="434"/>
        <end position="453"/>
    </location>
</feature>
<dbReference type="EMBL" id="QMIF01000012">
    <property type="protein sequence ID" value="TVM32138.1"/>
    <property type="molecule type" value="Genomic_DNA"/>
</dbReference>
<proteinExistence type="predicted"/>
<evidence type="ECO:0008006" key="4">
    <source>
        <dbReference type="Google" id="ProtNLM"/>
    </source>
</evidence>
<dbReference type="Gene3D" id="3.40.50.450">
    <property type="match status" value="1"/>
</dbReference>
<organism evidence="2 3">
    <name type="scientific">Oceanidesulfovibrio marinus</name>
    <dbReference type="NCBI Taxonomy" id="370038"/>
    <lineage>
        <taxon>Bacteria</taxon>
        <taxon>Pseudomonadati</taxon>
        <taxon>Thermodesulfobacteriota</taxon>
        <taxon>Desulfovibrionia</taxon>
        <taxon>Desulfovibrionales</taxon>
        <taxon>Desulfovibrionaceae</taxon>
        <taxon>Oceanidesulfovibrio</taxon>
    </lineage>
</organism>
<accession>A0A6P1ZD74</accession>
<comment type="caution">
    <text evidence="2">The sequence shown here is derived from an EMBL/GenBank/DDBJ whole genome shotgun (WGS) entry which is preliminary data.</text>
</comment>
<keyword evidence="1" id="KW-0472">Membrane</keyword>
<name>A0A6P1ZD74_9BACT</name>
<keyword evidence="1" id="KW-0812">Transmembrane</keyword>